<evidence type="ECO:0000259" key="4">
    <source>
        <dbReference type="Pfam" id="PF12409"/>
    </source>
</evidence>
<dbReference type="Pfam" id="PF12409">
    <property type="entry name" value="P5-ATPase"/>
    <property type="match status" value="1"/>
</dbReference>
<keyword evidence="2" id="KW-0479">Metal-binding</keyword>
<dbReference type="InterPro" id="IPR029063">
    <property type="entry name" value="SAM-dependent_MTases_sf"/>
</dbReference>
<name>A0A0G4NPJ5_VERLO</name>
<dbReference type="GO" id="GO:0046872">
    <property type="term" value="F:metal ion binding"/>
    <property type="evidence" value="ECO:0007669"/>
    <property type="project" value="UniProtKB-UniRule"/>
</dbReference>
<comment type="subcellular location">
    <subcellularLocation>
        <location evidence="2">Membrane</location>
        <topology evidence="2">Multi-pass membrane protein</topology>
    </subcellularLocation>
</comment>
<comment type="caution">
    <text evidence="2">Lacks conserved residue(s) required for the propagation of feature annotation.</text>
</comment>
<evidence type="ECO:0000256" key="3">
    <source>
        <dbReference type="SAM" id="MobiDB-lite"/>
    </source>
</evidence>
<evidence type="ECO:0000256" key="1">
    <source>
        <dbReference type="ARBA" id="ARBA00010815"/>
    </source>
</evidence>
<keyword evidence="2" id="KW-0812">Transmembrane</keyword>
<evidence type="ECO:0000313" key="6">
    <source>
        <dbReference type="Proteomes" id="UP000045706"/>
    </source>
</evidence>
<dbReference type="Proteomes" id="UP000045706">
    <property type="component" value="Unassembled WGS sequence"/>
</dbReference>
<feature type="transmembrane region" description="Helical" evidence="2">
    <location>
        <begin position="370"/>
        <end position="390"/>
    </location>
</feature>
<dbReference type="GO" id="GO:0019829">
    <property type="term" value="F:ATPase-coupled monoatomic cation transmembrane transporter activity"/>
    <property type="evidence" value="ECO:0007669"/>
    <property type="project" value="UniProtKB-UniRule"/>
</dbReference>
<dbReference type="GO" id="GO:0016020">
    <property type="term" value="C:membrane"/>
    <property type="evidence" value="ECO:0007669"/>
    <property type="project" value="UniProtKB-SubCell"/>
</dbReference>
<dbReference type="SUPFAM" id="SSF81665">
    <property type="entry name" value="Calcium ATPase, transmembrane domain M"/>
    <property type="match status" value="1"/>
</dbReference>
<feature type="transmembrane region" description="Helical" evidence="2">
    <location>
        <begin position="190"/>
        <end position="211"/>
    </location>
</feature>
<comment type="similarity">
    <text evidence="2">Belongs to the cation transport ATPase (P-type) (TC 3.A.3) family. Type V subfamily.</text>
</comment>
<keyword evidence="2" id="KW-0472">Membrane</keyword>
<evidence type="ECO:0000256" key="2">
    <source>
        <dbReference type="RuleBase" id="RU362082"/>
    </source>
</evidence>
<dbReference type="Pfam" id="PF02353">
    <property type="entry name" value="CMAS"/>
    <property type="match status" value="1"/>
</dbReference>
<dbReference type="InterPro" id="IPR047819">
    <property type="entry name" value="P5A-ATPase_N"/>
</dbReference>
<reference evidence="6" key="1">
    <citation type="submission" date="2015-05" db="EMBL/GenBank/DDBJ databases">
        <authorList>
            <person name="Fogelqvist Johan"/>
        </authorList>
    </citation>
    <scope>NUCLEOTIDE SEQUENCE [LARGE SCALE GENOMIC DNA]</scope>
</reference>
<feature type="domain" description="P5B-type ATPase N-terminal" evidence="4">
    <location>
        <begin position="174"/>
        <end position="291"/>
    </location>
</feature>
<proteinExistence type="inferred from homology"/>
<evidence type="ECO:0000313" key="5">
    <source>
        <dbReference type="EMBL" id="CRK48334.1"/>
    </source>
</evidence>
<dbReference type="SUPFAM" id="SSF53335">
    <property type="entry name" value="S-adenosyl-L-methionine-dependent methyltransferases"/>
    <property type="match status" value="1"/>
</dbReference>
<dbReference type="AlphaFoldDB" id="A0A0G4NPJ5"/>
<keyword evidence="2" id="KW-0547">Nucleotide-binding</keyword>
<dbReference type="PANTHER" id="PTHR43832:SF1">
    <property type="entry name" value="S-ADENOSYL-L-METHIONINE-DEPENDENT METHYLTRANSFERASES SUPERFAMILY PROTEIN"/>
    <property type="match status" value="1"/>
</dbReference>
<feature type="region of interest" description="Disordered" evidence="3">
    <location>
        <begin position="1"/>
        <end position="20"/>
    </location>
</feature>
<comment type="catalytic activity">
    <reaction evidence="2">
        <text>ATP + H2O = ADP + phosphate + H(+)</text>
        <dbReference type="Rhea" id="RHEA:13065"/>
        <dbReference type="ChEBI" id="CHEBI:15377"/>
        <dbReference type="ChEBI" id="CHEBI:15378"/>
        <dbReference type="ChEBI" id="CHEBI:30616"/>
        <dbReference type="ChEBI" id="CHEBI:43474"/>
        <dbReference type="ChEBI" id="CHEBI:456216"/>
    </reaction>
</comment>
<dbReference type="Gene3D" id="3.40.50.150">
    <property type="entry name" value="Vaccinia Virus protein VP39"/>
    <property type="match status" value="1"/>
</dbReference>
<accession>A0A0G4NPJ5</accession>
<dbReference type="EMBL" id="CVQI01037384">
    <property type="protein sequence ID" value="CRK48334.1"/>
    <property type="molecule type" value="Genomic_DNA"/>
</dbReference>
<keyword evidence="2" id="KW-1278">Translocase</keyword>
<dbReference type="FunFam" id="3.40.50.150:FF:000554">
    <property type="entry name" value="Cation-transporting ATPase"/>
    <property type="match status" value="1"/>
</dbReference>
<dbReference type="CDD" id="cd02440">
    <property type="entry name" value="AdoMet_MTases"/>
    <property type="match status" value="1"/>
</dbReference>
<dbReference type="PANTHER" id="PTHR43832">
    <property type="match status" value="1"/>
</dbReference>
<dbReference type="EC" id="7.2.2.-" evidence="2"/>
<keyword evidence="2" id="KW-0067">ATP-binding</keyword>
<comment type="similarity">
    <text evidence="1">Belongs to the CFA/CMAS family.</text>
</comment>
<keyword evidence="2" id="KW-1133">Transmembrane helix</keyword>
<dbReference type="InterPro" id="IPR023298">
    <property type="entry name" value="ATPase_P-typ_TM_dom_sf"/>
</dbReference>
<feature type="region of interest" description="Disordered" evidence="3">
    <location>
        <begin position="129"/>
        <end position="164"/>
    </location>
</feature>
<feature type="compositionally biased region" description="Basic and acidic residues" evidence="3">
    <location>
        <begin position="142"/>
        <end position="154"/>
    </location>
</feature>
<dbReference type="GO" id="GO:0005524">
    <property type="term" value="F:ATP binding"/>
    <property type="evidence" value="ECO:0007669"/>
    <property type="project" value="UniProtKB-UniRule"/>
</dbReference>
<gene>
    <name evidence="5" type="ORF">BN1723_007976</name>
</gene>
<protein>
    <recommendedName>
        <fullName evidence="2">Cation-transporting ATPase</fullName>
        <ecNumber evidence="2">7.2.2.-</ecNumber>
    </recommendedName>
</protein>
<organism evidence="5 6">
    <name type="scientific">Verticillium longisporum</name>
    <name type="common">Verticillium dahliae var. longisporum</name>
    <dbReference type="NCBI Taxonomy" id="100787"/>
    <lineage>
        <taxon>Eukaryota</taxon>
        <taxon>Fungi</taxon>
        <taxon>Dikarya</taxon>
        <taxon>Ascomycota</taxon>
        <taxon>Pezizomycotina</taxon>
        <taxon>Sordariomycetes</taxon>
        <taxon>Hypocreomycetidae</taxon>
        <taxon>Glomerellales</taxon>
        <taxon>Plectosphaerellaceae</taxon>
        <taxon>Verticillium</taxon>
    </lineage>
</organism>
<keyword evidence="2" id="KW-0460">Magnesium</keyword>
<sequence>MDETDPMNPSGLENGHSRSGNRVLYRMNSNQSNTSIFENVEMAHDELYSGPIAESLPTSVSAFSHRRPRADSTASFTYYHDDLEESQNELTYGNDGYEDAISDDIGDLAFGVDDDDSADIESGRQSGHFALRRRSSTQSRSSVHDRLLRTESTRTTESQYTHGRQSQKVYMVNEDLTIVVAGFRTSPIGLAVYILLSVSSLGLAWLLLRWLPRWHVKLLGRPSALSECDWVVIENQWGELSIMKVEKKLYGRPMSTIFGSSEKIPLLDEEHDPIVTELRMLNYRYVRLYFNQQTDCFILFSGWKDPNWADIKSVRLGLDSDEKHVREVVFGNNDIDIEQKSIPRLFVDEVFHPFYVFQIASLILWSLDEYYYYAIAIFLMSFGSITSTLIETRAYSCCLYPQGRETLAQAEVAMLQTYIEKADLKDGMSILDLGCGWGSGALYFAEVLPNSKITAFSNSKTQKEYIDGKAQAKGLKNLTVITGNVVDYEFQPESFDRVVSIELFEHMKNYELLMAKVARALKPGGRLFVHIFAHRTTPYDYEEGWMTTHFFTGGTMPSADLLLYFQRDLQIREQWWVNGVHYSKTCEDWLAKMVDSKQDIWPHLVATYGEQDAHVWYNRWQIFYLACSELFAYEGGDTWGVAHYLFEKPVA</sequence>